<keyword evidence="13" id="KW-1185">Reference proteome</keyword>
<dbReference type="UniPathway" id="UPA00094"/>
<dbReference type="PANTHER" id="PTHR34069:SF2">
    <property type="entry name" value="BETA-KETOACYL-[ACYL-CARRIER-PROTEIN] SYNTHASE III"/>
    <property type="match status" value="1"/>
</dbReference>
<dbReference type="InterPro" id="IPR013751">
    <property type="entry name" value="ACP_syn_III_N"/>
</dbReference>
<evidence type="ECO:0000256" key="8">
    <source>
        <dbReference type="ARBA" id="ARBA00023315"/>
    </source>
</evidence>
<keyword evidence="8 9" id="KW-0012">Acyltransferase</keyword>
<dbReference type="GO" id="GO:0006633">
    <property type="term" value="P:fatty acid biosynthetic process"/>
    <property type="evidence" value="ECO:0007669"/>
    <property type="project" value="UniProtKB-UniRule"/>
</dbReference>
<organism evidence="12 13">
    <name type="scientific">Lentzea aerocolonigenes</name>
    <name type="common">Lechevalieria aerocolonigenes</name>
    <name type="synonym">Saccharothrix aerocolonigenes</name>
    <dbReference type="NCBI Taxonomy" id="68170"/>
    <lineage>
        <taxon>Bacteria</taxon>
        <taxon>Bacillati</taxon>
        <taxon>Actinomycetota</taxon>
        <taxon>Actinomycetes</taxon>
        <taxon>Pseudonocardiales</taxon>
        <taxon>Pseudonocardiaceae</taxon>
        <taxon>Lentzea</taxon>
    </lineage>
</organism>
<keyword evidence="5 9" id="KW-0276">Fatty acid metabolism</keyword>
<comment type="catalytic activity">
    <reaction evidence="9">
        <text>malonyl-[ACP] + acetyl-CoA + H(+) = 3-oxobutanoyl-[ACP] + CO2 + CoA</text>
        <dbReference type="Rhea" id="RHEA:12080"/>
        <dbReference type="Rhea" id="RHEA-COMP:9623"/>
        <dbReference type="Rhea" id="RHEA-COMP:9625"/>
        <dbReference type="ChEBI" id="CHEBI:15378"/>
        <dbReference type="ChEBI" id="CHEBI:16526"/>
        <dbReference type="ChEBI" id="CHEBI:57287"/>
        <dbReference type="ChEBI" id="CHEBI:57288"/>
        <dbReference type="ChEBI" id="CHEBI:78449"/>
        <dbReference type="ChEBI" id="CHEBI:78450"/>
        <dbReference type="EC" id="2.3.1.180"/>
    </reaction>
</comment>
<feature type="domain" description="Beta-ketoacyl-[acyl-carrier-protein] synthase III N-terminal" evidence="11">
    <location>
        <begin position="103"/>
        <end position="183"/>
    </location>
</feature>
<dbReference type="InterPro" id="IPR004655">
    <property type="entry name" value="FabH"/>
</dbReference>
<keyword evidence="9" id="KW-0511">Multifunctional enzyme</keyword>
<dbReference type="EMBL" id="JYJG01000099">
    <property type="protein sequence ID" value="KJK48696.1"/>
    <property type="molecule type" value="Genomic_DNA"/>
</dbReference>
<comment type="similarity">
    <text evidence="1 9">Belongs to the thiolase-like superfamily. FabH family.</text>
</comment>
<comment type="domain">
    <text evidence="9">The last Arg residue of the ACP-binding site is essential for the weak association between ACP/AcpP and FabH.</text>
</comment>
<keyword evidence="7 9" id="KW-0275">Fatty acid biosynthesis</keyword>
<evidence type="ECO:0000256" key="6">
    <source>
        <dbReference type="ARBA" id="ARBA00023098"/>
    </source>
</evidence>
<dbReference type="PANTHER" id="PTHR34069">
    <property type="entry name" value="3-OXOACYL-[ACYL-CARRIER-PROTEIN] SYNTHASE 3"/>
    <property type="match status" value="1"/>
</dbReference>
<evidence type="ECO:0000256" key="2">
    <source>
        <dbReference type="ARBA" id="ARBA00022490"/>
    </source>
</evidence>
<evidence type="ECO:0000256" key="9">
    <source>
        <dbReference type="HAMAP-Rule" id="MF_01815"/>
    </source>
</evidence>
<dbReference type="OrthoDB" id="9815506at2"/>
<gene>
    <name evidence="9" type="primary">fabH</name>
    <name evidence="12" type="ORF">UK23_16115</name>
</gene>
<name>A0A0F0H1H4_LENAE</name>
<evidence type="ECO:0000259" key="10">
    <source>
        <dbReference type="Pfam" id="PF08541"/>
    </source>
</evidence>
<reference evidence="12 13" key="1">
    <citation type="submission" date="2015-02" db="EMBL/GenBank/DDBJ databases">
        <authorList>
            <person name="Ju K.-S."/>
            <person name="Doroghazi J.R."/>
            <person name="Metcalf W."/>
        </authorList>
    </citation>
    <scope>NUCLEOTIDE SEQUENCE [LARGE SCALE GENOMIC DNA]</scope>
    <source>
        <strain evidence="12 13">NRRL B-16140</strain>
    </source>
</reference>
<feature type="active site" evidence="9">
    <location>
        <position position="236"/>
    </location>
</feature>
<comment type="subcellular location">
    <subcellularLocation>
        <location evidence="9">Cytoplasm</location>
    </subcellularLocation>
</comment>
<dbReference type="InterPro" id="IPR016039">
    <property type="entry name" value="Thiolase-like"/>
</dbReference>
<evidence type="ECO:0000259" key="11">
    <source>
        <dbReference type="Pfam" id="PF08545"/>
    </source>
</evidence>
<dbReference type="AlphaFoldDB" id="A0A0F0H1H4"/>
<dbReference type="GO" id="GO:0005737">
    <property type="term" value="C:cytoplasm"/>
    <property type="evidence" value="ECO:0007669"/>
    <property type="project" value="UniProtKB-SubCell"/>
</dbReference>
<dbReference type="CDD" id="cd00830">
    <property type="entry name" value="KAS_III"/>
    <property type="match status" value="1"/>
</dbReference>
<sequence length="314" mass="32531">MTRAAVLCGLGSFVPPTVVDNDALSAELDTSDQWIRSRTGISQRHIASGLSTSDLAVRAGREALKSVEGVDALVLATSTPDRPCPATAPAVAAELGLGEVAAFDVAAVCTGFVYALANAAGLIATGVADRVLVIGADTFSTILDPADRTTRAIFGDGAGAVVLRAGRADEPGALQGFQLGSDGSRADLITQRRGGYFEMSGREVFTQAVLRMAESVRQVVKEADWELEDVTHVVAHQANIRILHAVADQLGLPRTLMFSNLDRVGNTVAASIPLALADARLPAGAKVVLTGFGGGLTWGSTALTWPVLGKESDV</sequence>
<dbReference type="GO" id="GO:0004315">
    <property type="term" value="F:3-oxoacyl-[acyl-carrier-protein] synthase activity"/>
    <property type="evidence" value="ECO:0007669"/>
    <property type="project" value="InterPro"/>
</dbReference>
<dbReference type="HAMAP" id="MF_01815">
    <property type="entry name" value="FabH"/>
    <property type="match status" value="1"/>
</dbReference>
<feature type="region of interest" description="ACP-binding" evidence="9">
    <location>
        <begin position="237"/>
        <end position="241"/>
    </location>
</feature>
<evidence type="ECO:0000313" key="12">
    <source>
        <dbReference type="EMBL" id="KJK48696.1"/>
    </source>
</evidence>
<dbReference type="NCBIfam" id="NF006829">
    <property type="entry name" value="PRK09352.1"/>
    <property type="match status" value="1"/>
</dbReference>
<comment type="pathway">
    <text evidence="9">Lipid metabolism; fatty acid biosynthesis.</text>
</comment>
<dbReference type="EC" id="2.3.1.180" evidence="9"/>
<keyword evidence="4 9" id="KW-0808">Transferase</keyword>
<comment type="subunit">
    <text evidence="9">Homodimer.</text>
</comment>
<keyword evidence="6 9" id="KW-0443">Lipid metabolism</keyword>
<dbReference type="PATRIC" id="fig|68170.10.peg.4088"/>
<feature type="active site" evidence="9">
    <location>
        <position position="266"/>
    </location>
</feature>
<dbReference type="RefSeq" id="WP_045312340.1">
    <property type="nucleotide sequence ID" value="NZ_JYJG01000099.1"/>
</dbReference>
<proteinExistence type="inferred from homology"/>
<evidence type="ECO:0000256" key="4">
    <source>
        <dbReference type="ARBA" id="ARBA00022679"/>
    </source>
</evidence>
<evidence type="ECO:0000256" key="1">
    <source>
        <dbReference type="ARBA" id="ARBA00008642"/>
    </source>
</evidence>
<dbReference type="GO" id="GO:0044550">
    <property type="term" value="P:secondary metabolite biosynthetic process"/>
    <property type="evidence" value="ECO:0007669"/>
    <property type="project" value="TreeGrafter"/>
</dbReference>
<evidence type="ECO:0000256" key="7">
    <source>
        <dbReference type="ARBA" id="ARBA00023160"/>
    </source>
</evidence>
<evidence type="ECO:0000256" key="5">
    <source>
        <dbReference type="ARBA" id="ARBA00022832"/>
    </source>
</evidence>
<keyword evidence="3 9" id="KW-0444">Lipid biosynthesis</keyword>
<comment type="function">
    <text evidence="9">Catalyzes the condensation reaction of fatty acid synthesis by the addition to an acyl acceptor of two carbons from malonyl-ACP. Catalyzes the first condensation reaction which initiates fatty acid synthesis and may therefore play a role in governing the total rate of fatty acid production. Possesses both acetoacetyl-ACP synthase and acetyl transacylase activities. Its substrate specificity determines the biosynthesis of branched-chain and/or straight-chain of fatty acids.</text>
</comment>
<dbReference type="GO" id="GO:0033818">
    <property type="term" value="F:beta-ketoacyl-acyl-carrier-protein synthase III activity"/>
    <property type="evidence" value="ECO:0007669"/>
    <property type="project" value="UniProtKB-UniRule"/>
</dbReference>
<feature type="domain" description="Beta-ketoacyl-[acyl-carrier-protein] synthase III C-terminal" evidence="10">
    <location>
        <begin position="221"/>
        <end position="305"/>
    </location>
</feature>
<dbReference type="Pfam" id="PF08541">
    <property type="entry name" value="ACP_syn_III_C"/>
    <property type="match status" value="1"/>
</dbReference>
<keyword evidence="2 9" id="KW-0963">Cytoplasm</keyword>
<dbReference type="Proteomes" id="UP000033393">
    <property type="component" value="Unassembled WGS sequence"/>
</dbReference>
<dbReference type="SUPFAM" id="SSF53901">
    <property type="entry name" value="Thiolase-like"/>
    <property type="match status" value="1"/>
</dbReference>
<protein>
    <recommendedName>
        <fullName evidence="9">Beta-ketoacyl-[acyl-carrier-protein] synthase III</fullName>
        <shortName evidence="9">Beta-ketoacyl-ACP synthase III</shortName>
        <shortName evidence="9">KAS III</shortName>
        <ecNumber evidence="9">2.3.1.180</ecNumber>
    </recommendedName>
    <alternativeName>
        <fullName evidence="9">3-oxoacyl-[acyl-carrier-protein] synthase 3</fullName>
    </alternativeName>
    <alternativeName>
        <fullName evidence="9">3-oxoacyl-[acyl-carrier-protein] synthase III</fullName>
    </alternativeName>
</protein>
<dbReference type="Gene3D" id="3.40.47.10">
    <property type="match status" value="1"/>
</dbReference>
<dbReference type="InterPro" id="IPR013747">
    <property type="entry name" value="ACP_syn_III_C"/>
</dbReference>
<accession>A0A0F0H1H4</accession>
<dbReference type="Pfam" id="PF08545">
    <property type="entry name" value="ACP_syn_III"/>
    <property type="match status" value="1"/>
</dbReference>
<comment type="caution">
    <text evidence="12">The sequence shown here is derived from an EMBL/GenBank/DDBJ whole genome shotgun (WGS) entry which is preliminary data.</text>
</comment>
<feature type="active site" evidence="9">
    <location>
        <position position="109"/>
    </location>
</feature>
<evidence type="ECO:0000313" key="13">
    <source>
        <dbReference type="Proteomes" id="UP000033393"/>
    </source>
</evidence>
<evidence type="ECO:0000256" key="3">
    <source>
        <dbReference type="ARBA" id="ARBA00022516"/>
    </source>
</evidence>